<dbReference type="Gene3D" id="1.10.10.10">
    <property type="entry name" value="Winged helix-like DNA-binding domain superfamily/Winged helix DNA-binding domain"/>
    <property type="match status" value="1"/>
</dbReference>
<dbReference type="RefSeq" id="WP_074311652.1">
    <property type="nucleotide sequence ID" value="NZ_FSQT01000001.1"/>
</dbReference>
<dbReference type="InterPro" id="IPR011991">
    <property type="entry name" value="ArsR-like_HTH"/>
</dbReference>
<dbReference type="InterPro" id="IPR002577">
    <property type="entry name" value="HTH_HxlR"/>
</dbReference>
<dbReference type="SUPFAM" id="SSF46785">
    <property type="entry name" value="Winged helix' DNA-binding domain"/>
    <property type="match status" value="1"/>
</dbReference>
<proteinExistence type="predicted"/>
<dbReference type="PROSITE" id="PS51118">
    <property type="entry name" value="HTH_HXLR"/>
    <property type="match status" value="1"/>
</dbReference>
<keyword evidence="1" id="KW-0805">Transcription regulation</keyword>
<organism evidence="5 6">
    <name type="scientific">Micromonospora cremea</name>
    <dbReference type="NCBI Taxonomy" id="709881"/>
    <lineage>
        <taxon>Bacteria</taxon>
        <taxon>Bacillati</taxon>
        <taxon>Actinomycetota</taxon>
        <taxon>Actinomycetes</taxon>
        <taxon>Micromonosporales</taxon>
        <taxon>Micromonosporaceae</taxon>
        <taxon>Micromonospora</taxon>
    </lineage>
</organism>
<keyword evidence="6" id="KW-1185">Reference proteome</keyword>
<dbReference type="Proteomes" id="UP000185124">
    <property type="component" value="Unassembled WGS sequence"/>
</dbReference>
<dbReference type="PANTHER" id="PTHR33204">
    <property type="entry name" value="TRANSCRIPTIONAL REGULATOR, MARR FAMILY"/>
    <property type="match status" value="1"/>
</dbReference>
<keyword evidence="3" id="KW-0804">Transcription</keyword>
<evidence type="ECO:0000313" key="5">
    <source>
        <dbReference type="EMBL" id="SIM86827.1"/>
    </source>
</evidence>
<dbReference type="InterPro" id="IPR036527">
    <property type="entry name" value="SCP2_sterol-bd_dom_sf"/>
</dbReference>
<dbReference type="InterPro" id="IPR036388">
    <property type="entry name" value="WH-like_DNA-bd_sf"/>
</dbReference>
<dbReference type="CDD" id="cd00090">
    <property type="entry name" value="HTH_ARSR"/>
    <property type="match status" value="1"/>
</dbReference>
<feature type="domain" description="HTH hxlR-type" evidence="4">
    <location>
        <begin position="9"/>
        <end position="104"/>
    </location>
</feature>
<dbReference type="STRING" id="709881.SAMN04489832_2623"/>
<dbReference type="OrthoDB" id="9792527at2"/>
<dbReference type="EMBL" id="FSQT01000001">
    <property type="protein sequence ID" value="SIM86827.1"/>
    <property type="molecule type" value="Genomic_DNA"/>
</dbReference>
<reference evidence="6" key="1">
    <citation type="submission" date="2016-12" db="EMBL/GenBank/DDBJ databases">
        <authorList>
            <person name="Varghese N."/>
            <person name="Submissions S."/>
        </authorList>
    </citation>
    <scope>NUCLEOTIDE SEQUENCE [LARGE SCALE GENOMIC DNA]</scope>
    <source>
        <strain evidence="6">DSM 45599</strain>
    </source>
</reference>
<dbReference type="GO" id="GO:0003677">
    <property type="term" value="F:DNA binding"/>
    <property type="evidence" value="ECO:0007669"/>
    <property type="project" value="UniProtKB-KW"/>
</dbReference>
<sequence length="225" mass="25424">MGSSYHQFCPVAKAMELLDGRWTMLIVRELTSGSERFNELRRGLPRLSPALLSRRLHELAVAGIVRREADGAEVRYVLTAAGWELRPIVEALGVWGVRWVGELGDEDLDPKLLLWDMHRHVDHTLVPDGRTMVKFRFTDVPTRQRDWWLVITPTEADVCDADPGFPLAVDVRASLRAMIDIWRGYSTWADALRGGTVELQGPEALRRAVPHWFSLSPLASVPRPA</sequence>
<dbReference type="PANTHER" id="PTHR33204:SF18">
    <property type="entry name" value="TRANSCRIPTIONAL REGULATORY PROTEIN"/>
    <property type="match status" value="1"/>
</dbReference>
<dbReference type="AlphaFoldDB" id="A0A1N5WR08"/>
<keyword evidence="2 5" id="KW-0238">DNA-binding</keyword>
<dbReference type="Pfam" id="PF01638">
    <property type="entry name" value="HxlR"/>
    <property type="match status" value="1"/>
</dbReference>
<evidence type="ECO:0000256" key="3">
    <source>
        <dbReference type="ARBA" id="ARBA00023163"/>
    </source>
</evidence>
<evidence type="ECO:0000259" key="4">
    <source>
        <dbReference type="PROSITE" id="PS51118"/>
    </source>
</evidence>
<name>A0A1N5WR08_9ACTN</name>
<evidence type="ECO:0000256" key="1">
    <source>
        <dbReference type="ARBA" id="ARBA00023015"/>
    </source>
</evidence>
<dbReference type="InterPro" id="IPR036390">
    <property type="entry name" value="WH_DNA-bd_sf"/>
</dbReference>
<protein>
    <submittedName>
        <fullName evidence="5">DNA-binding transcriptional regulator, HxlR family</fullName>
    </submittedName>
</protein>
<evidence type="ECO:0000313" key="6">
    <source>
        <dbReference type="Proteomes" id="UP000185124"/>
    </source>
</evidence>
<evidence type="ECO:0000256" key="2">
    <source>
        <dbReference type="ARBA" id="ARBA00023125"/>
    </source>
</evidence>
<dbReference type="SUPFAM" id="SSF55718">
    <property type="entry name" value="SCP-like"/>
    <property type="match status" value="1"/>
</dbReference>
<accession>A0A1N5WR08</accession>
<gene>
    <name evidence="5" type="ORF">SAMN04489832_2623</name>
</gene>